<name>A0ABU0MHT4_9PROT</name>
<gene>
    <name evidence="1" type="ORF">QO018_001827</name>
</gene>
<evidence type="ECO:0000313" key="1">
    <source>
        <dbReference type="EMBL" id="MDQ0532978.1"/>
    </source>
</evidence>
<sequence>MNPLAKSGEWRRLFGVTVRDHFRAAPVLDPPSPSRSLN</sequence>
<reference evidence="1 2" key="1">
    <citation type="submission" date="2023-07" db="EMBL/GenBank/DDBJ databases">
        <title>Genomic Encyclopedia of Type Strains, Phase IV (KMG-IV): sequencing the most valuable type-strain genomes for metagenomic binning, comparative biology and taxonomic classification.</title>
        <authorList>
            <person name="Goeker M."/>
        </authorList>
    </citation>
    <scope>NUCLEOTIDE SEQUENCE [LARGE SCALE GENOMIC DNA]</scope>
    <source>
        <strain evidence="1 2">DSM 19922</strain>
    </source>
</reference>
<evidence type="ECO:0000313" key="2">
    <source>
        <dbReference type="Proteomes" id="UP001244552"/>
    </source>
</evidence>
<accession>A0ABU0MHT4</accession>
<dbReference type="Proteomes" id="UP001244552">
    <property type="component" value="Unassembled WGS sequence"/>
</dbReference>
<protein>
    <recommendedName>
        <fullName evidence="3">Transposase</fullName>
    </recommendedName>
</protein>
<organism evidence="1 2">
    <name type="scientific">Azospirillum picis</name>
    <dbReference type="NCBI Taxonomy" id="488438"/>
    <lineage>
        <taxon>Bacteria</taxon>
        <taxon>Pseudomonadati</taxon>
        <taxon>Pseudomonadota</taxon>
        <taxon>Alphaproteobacteria</taxon>
        <taxon>Rhodospirillales</taxon>
        <taxon>Azospirillaceae</taxon>
        <taxon>Azospirillum</taxon>
    </lineage>
</organism>
<evidence type="ECO:0008006" key="3">
    <source>
        <dbReference type="Google" id="ProtNLM"/>
    </source>
</evidence>
<keyword evidence="2" id="KW-1185">Reference proteome</keyword>
<comment type="caution">
    <text evidence="1">The sequence shown here is derived from an EMBL/GenBank/DDBJ whole genome shotgun (WGS) entry which is preliminary data.</text>
</comment>
<dbReference type="EMBL" id="JAUSVU010000005">
    <property type="protein sequence ID" value="MDQ0532978.1"/>
    <property type="molecule type" value="Genomic_DNA"/>
</dbReference>
<proteinExistence type="predicted"/>